<evidence type="ECO:0000313" key="4">
    <source>
        <dbReference type="EMBL" id="KAG6588189.1"/>
    </source>
</evidence>
<comment type="caution">
    <text evidence="4">The sequence shown here is derived from an EMBL/GenBank/DDBJ whole genome shotgun (WGS) entry which is preliminary data.</text>
</comment>
<protein>
    <submittedName>
        <fullName evidence="4">Cyclin-dependent protein kinase inhibitor SMR13</fullName>
    </submittedName>
</protein>
<proteinExistence type="predicted"/>
<evidence type="ECO:0000256" key="3">
    <source>
        <dbReference type="SAM" id="MobiDB-lite"/>
    </source>
</evidence>
<dbReference type="PANTHER" id="PTHR33142:SF8">
    <property type="entry name" value="CYCLIN-DEPENDENT PROTEIN KINASE INHIBITOR SMR9"/>
    <property type="match status" value="1"/>
</dbReference>
<gene>
    <name evidence="4" type="primary">SMR13</name>
    <name evidence="4" type="ORF">SDJN03_16754</name>
</gene>
<evidence type="ECO:0000313" key="5">
    <source>
        <dbReference type="Proteomes" id="UP000685013"/>
    </source>
</evidence>
<feature type="region of interest" description="Disordered" evidence="3">
    <location>
        <begin position="1"/>
        <end position="78"/>
    </location>
</feature>
<name>A0AAV6MY85_9ROSI</name>
<sequence>MASKGGRTRRGTNPTPPLKKTKKKLKNSTNNGGRRRRRRRIIMSSKIREEIEEAAASSSSAMAAIDEQASSSDFEHCSTPKADRFKIPEIQICPPAPKKQRPISNCSLQKHSPIAFFASPDIELFFFFSQSN</sequence>
<dbReference type="PANTHER" id="PTHR33142">
    <property type="entry name" value="CYCLIN-DEPENDENT PROTEIN KINASE INHIBITOR SMR13"/>
    <property type="match status" value="1"/>
</dbReference>
<dbReference type="Proteomes" id="UP000685013">
    <property type="component" value="Chromosome 11"/>
</dbReference>
<organism evidence="4 5">
    <name type="scientific">Cucurbita argyrosperma subsp. sororia</name>
    <dbReference type="NCBI Taxonomy" id="37648"/>
    <lineage>
        <taxon>Eukaryota</taxon>
        <taxon>Viridiplantae</taxon>
        <taxon>Streptophyta</taxon>
        <taxon>Embryophyta</taxon>
        <taxon>Tracheophyta</taxon>
        <taxon>Spermatophyta</taxon>
        <taxon>Magnoliopsida</taxon>
        <taxon>eudicotyledons</taxon>
        <taxon>Gunneridae</taxon>
        <taxon>Pentapetalae</taxon>
        <taxon>rosids</taxon>
        <taxon>fabids</taxon>
        <taxon>Cucurbitales</taxon>
        <taxon>Cucurbitaceae</taxon>
        <taxon>Cucurbiteae</taxon>
        <taxon>Cucurbita</taxon>
    </lineage>
</organism>
<feature type="compositionally biased region" description="Low complexity" evidence="3">
    <location>
        <begin position="54"/>
        <end position="67"/>
    </location>
</feature>
<keyword evidence="1 4" id="KW-0649">Protein kinase inhibitor</keyword>
<dbReference type="EMBL" id="JAGKQH010000011">
    <property type="protein sequence ID" value="KAG6588189.1"/>
    <property type="molecule type" value="Genomic_DNA"/>
</dbReference>
<keyword evidence="5" id="KW-1185">Reference proteome</keyword>
<feature type="non-terminal residue" evidence="4">
    <location>
        <position position="1"/>
    </location>
</feature>
<evidence type="ECO:0000256" key="1">
    <source>
        <dbReference type="ARBA" id="ARBA00023013"/>
    </source>
</evidence>
<dbReference type="GO" id="GO:0005634">
    <property type="term" value="C:nucleus"/>
    <property type="evidence" value="ECO:0007669"/>
    <property type="project" value="TreeGrafter"/>
</dbReference>
<feature type="compositionally biased region" description="Basic residues" evidence="3">
    <location>
        <begin position="1"/>
        <end position="10"/>
    </location>
</feature>
<reference evidence="4 5" key="1">
    <citation type="journal article" date="2021" name="Hortic Res">
        <title>The domestication of Cucurbita argyrosperma as revealed by the genome of its wild relative.</title>
        <authorList>
            <person name="Barrera-Redondo J."/>
            <person name="Sanchez-de la Vega G."/>
            <person name="Aguirre-Liguori J.A."/>
            <person name="Castellanos-Morales G."/>
            <person name="Gutierrez-Guerrero Y.T."/>
            <person name="Aguirre-Dugua X."/>
            <person name="Aguirre-Planter E."/>
            <person name="Tenaillon M.I."/>
            <person name="Lira-Saade R."/>
            <person name="Eguiarte L.E."/>
        </authorList>
    </citation>
    <scope>NUCLEOTIDE SEQUENCE [LARGE SCALE GENOMIC DNA]</scope>
    <source>
        <strain evidence="4">JBR-2021</strain>
    </source>
</reference>
<accession>A0AAV6MY85</accession>
<keyword evidence="2" id="KW-0131">Cell cycle</keyword>
<dbReference type="GO" id="GO:0032875">
    <property type="term" value="P:regulation of DNA endoreduplication"/>
    <property type="evidence" value="ECO:0007669"/>
    <property type="project" value="InterPro"/>
</dbReference>
<evidence type="ECO:0000256" key="2">
    <source>
        <dbReference type="ARBA" id="ARBA00023306"/>
    </source>
</evidence>
<dbReference type="GO" id="GO:0004860">
    <property type="term" value="F:protein kinase inhibitor activity"/>
    <property type="evidence" value="ECO:0007669"/>
    <property type="project" value="UniProtKB-KW"/>
</dbReference>
<dbReference type="InterPro" id="IPR040389">
    <property type="entry name" value="SMR"/>
</dbReference>
<dbReference type="AlphaFoldDB" id="A0AAV6MY85"/>